<evidence type="ECO:0000256" key="6">
    <source>
        <dbReference type="ARBA" id="ARBA00023136"/>
    </source>
</evidence>
<feature type="transmembrane region" description="Helical" evidence="9">
    <location>
        <begin position="36"/>
        <end position="60"/>
    </location>
</feature>
<dbReference type="InterPro" id="IPR036259">
    <property type="entry name" value="MFS_trans_sf"/>
</dbReference>
<dbReference type="PANTHER" id="PTHR23513">
    <property type="entry name" value="INTEGRAL MEMBRANE EFFLUX PROTEIN-RELATED"/>
    <property type="match status" value="1"/>
</dbReference>
<evidence type="ECO:0000256" key="4">
    <source>
        <dbReference type="ARBA" id="ARBA00022692"/>
    </source>
</evidence>
<dbReference type="GO" id="GO:0005886">
    <property type="term" value="C:plasma membrane"/>
    <property type="evidence" value="ECO:0007669"/>
    <property type="project" value="UniProtKB-SubCell"/>
</dbReference>
<evidence type="ECO:0000313" key="12">
    <source>
        <dbReference type="Proteomes" id="UP000004840"/>
    </source>
</evidence>
<dbReference type="EMBL" id="CAFW01000088">
    <property type="protein sequence ID" value="CCE55894.1"/>
    <property type="molecule type" value="Genomic_DNA"/>
</dbReference>
<dbReference type="CDD" id="cd06173">
    <property type="entry name" value="MFS_MefA_like"/>
    <property type="match status" value="1"/>
</dbReference>
<evidence type="ECO:0000256" key="8">
    <source>
        <dbReference type="ARBA" id="ARBA00040914"/>
    </source>
</evidence>
<feature type="transmembrane region" description="Helical" evidence="9">
    <location>
        <begin position="342"/>
        <end position="364"/>
    </location>
</feature>
<feature type="transmembrane region" description="Helical" evidence="9">
    <location>
        <begin position="308"/>
        <end position="330"/>
    </location>
</feature>
<dbReference type="Pfam" id="PF07690">
    <property type="entry name" value="MFS_1"/>
    <property type="match status" value="1"/>
</dbReference>
<organism evidence="11 12">
    <name type="scientific">Corynebacterium casei UCMA 3821</name>
    <dbReference type="NCBI Taxonomy" id="1110505"/>
    <lineage>
        <taxon>Bacteria</taxon>
        <taxon>Bacillati</taxon>
        <taxon>Actinomycetota</taxon>
        <taxon>Actinomycetes</taxon>
        <taxon>Mycobacteriales</taxon>
        <taxon>Corynebacteriaceae</taxon>
        <taxon>Corynebacterium</taxon>
    </lineage>
</organism>
<feature type="transmembrane region" description="Helical" evidence="9">
    <location>
        <begin position="163"/>
        <end position="184"/>
    </location>
</feature>
<evidence type="ECO:0000256" key="1">
    <source>
        <dbReference type="ARBA" id="ARBA00004429"/>
    </source>
</evidence>
<dbReference type="InterPro" id="IPR011701">
    <property type="entry name" value="MFS"/>
</dbReference>
<protein>
    <recommendedName>
        <fullName evidence="8">Multidrug efflux pump Tap</fullName>
    </recommendedName>
</protein>
<feature type="transmembrane region" description="Helical" evidence="9">
    <location>
        <begin position="253"/>
        <end position="276"/>
    </location>
</feature>
<feature type="domain" description="Major facilitator superfamily (MFS) profile" evidence="10">
    <location>
        <begin position="1"/>
        <end position="397"/>
    </location>
</feature>
<comment type="subcellular location">
    <subcellularLocation>
        <location evidence="1">Cell inner membrane</location>
        <topology evidence="1">Multi-pass membrane protein</topology>
    </subcellularLocation>
</comment>
<sequence length="420" mass="43244">MNVWVYLSSAGMSALGNSVAGIVWPWIVLERTGDPAAAGLVAAAVAVPSVLFAFLGGYLIDTVGRKPMSVISDIISGLSVAGVVLVDQTLGLTIAWFIILGIVGGVGDIPGMAARSALVGDIAQSSGKTVDYIAGLNQAIMGVSFLVGPALAGVLLASMESSWVLVITAACSFIAALLTTFLRLSKREMTEAEKAAAAEANALNLKALKSWGQVIRPPSIMMLAILTFVGVALVGPFLGVLMPAHFQNVDQPFLLGLAFSFYAIGMMVSGAGIAAVGTSRRRLVWVVAIGVEAIGFAMMAALGASWLVVIGCGIAGLAGGMLAPLQMVLVTEETPEHMRGRAFSLFTAIMQFGGPIGLVVASGLLTALSIYQLAVVLVAAYMLVAIWAMIRGIQILPTYVATEATTTAVGEVSPEIEASS</sequence>
<dbReference type="InterPro" id="IPR020846">
    <property type="entry name" value="MFS_dom"/>
</dbReference>
<gene>
    <name evidence="11" type="ORF">CCAS_12095</name>
</gene>
<evidence type="ECO:0000313" key="11">
    <source>
        <dbReference type="EMBL" id="CCE55894.1"/>
    </source>
</evidence>
<keyword evidence="6 9" id="KW-0472">Membrane</keyword>
<feature type="transmembrane region" description="Helical" evidence="9">
    <location>
        <begin position="220"/>
        <end position="241"/>
    </location>
</feature>
<feature type="transmembrane region" description="Helical" evidence="9">
    <location>
        <begin position="92"/>
        <end position="111"/>
    </location>
</feature>
<keyword evidence="2" id="KW-0813">Transport</keyword>
<dbReference type="InterPro" id="IPR005829">
    <property type="entry name" value="Sugar_transporter_CS"/>
</dbReference>
<comment type="similarity">
    <text evidence="7">Belongs to the major facilitator superfamily. Drug:H(+) antiporter-3 (DHA3) (TC 2.A.1.21) family.</text>
</comment>
<evidence type="ECO:0000256" key="5">
    <source>
        <dbReference type="ARBA" id="ARBA00022989"/>
    </source>
</evidence>
<feature type="transmembrane region" description="Helical" evidence="9">
    <location>
        <begin position="283"/>
        <end position="302"/>
    </location>
</feature>
<dbReference type="PROSITE" id="PS50850">
    <property type="entry name" value="MFS"/>
    <property type="match status" value="1"/>
</dbReference>
<accession>G7I0C9</accession>
<feature type="transmembrane region" description="Helical" evidence="9">
    <location>
        <begin position="67"/>
        <end position="86"/>
    </location>
</feature>
<dbReference type="SUPFAM" id="SSF103473">
    <property type="entry name" value="MFS general substrate transporter"/>
    <property type="match status" value="1"/>
</dbReference>
<comment type="caution">
    <text evidence="11">The sequence shown here is derived from an EMBL/GenBank/DDBJ whole genome shotgun (WGS) entry which is preliminary data.</text>
</comment>
<dbReference type="PROSITE" id="PS00217">
    <property type="entry name" value="SUGAR_TRANSPORT_2"/>
    <property type="match status" value="1"/>
</dbReference>
<feature type="transmembrane region" description="Helical" evidence="9">
    <location>
        <begin position="370"/>
        <end position="390"/>
    </location>
</feature>
<dbReference type="PANTHER" id="PTHR23513:SF9">
    <property type="entry name" value="ENTEROBACTIN EXPORTER ENTS"/>
    <property type="match status" value="1"/>
</dbReference>
<feature type="transmembrane region" description="Helical" evidence="9">
    <location>
        <begin position="132"/>
        <end position="157"/>
    </location>
</feature>
<evidence type="ECO:0000256" key="7">
    <source>
        <dbReference type="ARBA" id="ARBA00038075"/>
    </source>
</evidence>
<keyword evidence="5 9" id="KW-1133">Transmembrane helix</keyword>
<evidence type="ECO:0000259" key="10">
    <source>
        <dbReference type="PROSITE" id="PS50850"/>
    </source>
</evidence>
<evidence type="ECO:0000256" key="9">
    <source>
        <dbReference type="SAM" id="Phobius"/>
    </source>
</evidence>
<keyword evidence="3" id="KW-1003">Cell membrane</keyword>
<dbReference type="AlphaFoldDB" id="G7I0C9"/>
<evidence type="ECO:0000256" key="3">
    <source>
        <dbReference type="ARBA" id="ARBA00022475"/>
    </source>
</evidence>
<dbReference type="Gene3D" id="1.20.1250.20">
    <property type="entry name" value="MFS general substrate transporter like domains"/>
    <property type="match status" value="1"/>
</dbReference>
<name>G7I0C9_9CORY</name>
<dbReference type="RefSeq" id="WP_006823336.1">
    <property type="nucleotide sequence ID" value="NZ_CAFW01000088.1"/>
</dbReference>
<dbReference type="GO" id="GO:0022857">
    <property type="term" value="F:transmembrane transporter activity"/>
    <property type="evidence" value="ECO:0007669"/>
    <property type="project" value="InterPro"/>
</dbReference>
<reference evidence="11 12" key="1">
    <citation type="journal article" date="2012" name="J. Bacteriol.">
        <title>Genome Sequence of Corynebacterium casei UCMA 3821, Isolated from a Smear-Ripened Cheese.</title>
        <authorList>
            <person name="Monnet C."/>
            <person name="Loux V."/>
            <person name="Bento P."/>
            <person name="Gibrat J.F."/>
            <person name="Straub C."/>
            <person name="Bonnarme P."/>
            <person name="Landaud S."/>
            <person name="Irlinger F."/>
        </authorList>
    </citation>
    <scope>NUCLEOTIDE SEQUENCE [LARGE SCALE GENOMIC DNA]</scope>
    <source>
        <strain evidence="11 12">UCMA 3821</strain>
    </source>
</reference>
<proteinExistence type="inferred from homology"/>
<evidence type="ECO:0000256" key="2">
    <source>
        <dbReference type="ARBA" id="ARBA00022448"/>
    </source>
</evidence>
<dbReference type="Proteomes" id="UP000004840">
    <property type="component" value="Unassembled WGS sequence"/>
</dbReference>
<keyword evidence="4 9" id="KW-0812">Transmembrane</keyword>